<dbReference type="InterPro" id="IPR054612">
    <property type="entry name" value="Phage_capsid-like_C"/>
</dbReference>
<keyword evidence="4" id="KW-1185">Reference proteome</keyword>
<dbReference type="OrthoDB" id="5139222at2"/>
<reference evidence="3 4" key="1">
    <citation type="submission" date="2020-07" db="EMBL/GenBank/DDBJ databases">
        <title>Sequencing the genomes of 1000 actinobacteria strains.</title>
        <authorList>
            <person name="Klenk H.-P."/>
        </authorList>
    </citation>
    <scope>NUCLEOTIDE SEQUENCE [LARGE SCALE GENOMIC DNA]</scope>
    <source>
        <strain evidence="3 4">DSM 19970</strain>
    </source>
</reference>
<dbReference type="NCBIfam" id="TIGR01554">
    <property type="entry name" value="major_cap_HK97"/>
    <property type="match status" value="1"/>
</dbReference>
<dbReference type="RefSeq" id="WP_062075046.1">
    <property type="nucleotide sequence ID" value="NZ_BBRC01000005.1"/>
</dbReference>
<dbReference type="InterPro" id="IPR024455">
    <property type="entry name" value="Phage_capsid"/>
</dbReference>
<comment type="subcellular location">
    <subcellularLocation>
        <location evidence="1">Virion</location>
    </subcellularLocation>
</comment>
<dbReference type="AlphaFoldDB" id="A0A7Y9ZDA8"/>
<dbReference type="EMBL" id="JACBZO010000001">
    <property type="protein sequence ID" value="NYI41246.1"/>
    <property type="molecule type" value="Genomic_DNA"/>
</dbReference>
<dbReference type="Proteomes" id="UP000547973">
    <property type="component" value="Unassembled WGS sequence"/>
</dbReference>
<evidence type="ECO:0000313" key="3">
    <source>
        <dbReference type="EMBL" id="NYI41246.1"/>
    </source>
</evidence>
<proteinExistence type="predicted"/>
<protein>
    <submittedName>
        <fullName evidence="3">HK97 family phage major capsid protein</fullName>
    </submittedName>
</protein>
<accession>A0A7Y9ZDA8</accession>
<organism evidence="3 4">
    <name type="scientific">Demequina lutea</name>
    <dbReference type="NCBI Taxonomy" id="431489"/>
    <lineage>
        <taxon>Bacteria</taxon>
        <taxon>Bacillati</taxon>
        <taxon>Actinomycetota</taxon>
        <taxon>Actinomycetes</taxon>
        <taxon>Micrococcales</taxon>
        <taxon>Demequinaceae</taxon>
        <taxon>Demequina</taxon>
    </lineage>
</organism>
<gene>
    <name evidence="3" type="ORF">BKA03_001365</name>
</gene>
<dbReference type="SUPFAM" id="SSF56563">
    <property type="entry name" value="Major capsid protein gp5"/>
    <property type="match status" value="1"/>
</dbReference>
<evidence type="ECO:0000256" key="1">
    <source>
        <dbReference type="ARBA" id="ARBA00004328"/>
    </source>
</evidence>
<evidence type="ECO:0000313" key="4">
    <source>
        <dbReference type="Proteomes" id="UP000547973"/>
    </source>
</evidence>
<name>A0A7Y9ZDA8_9MICO</name>
<dbReference type="Pfam" id="PF05065">
    <property type="entry name" value="Phage_capsid"/>
    <property type="match status" value="1"/>
</dbReference>
<feature type="domain" description="Phage capsid-like C-terminal" evidence="2">
    <location>
        <begin position="182"/>
        <end position="420"/>
    </location>
</feature>
<sequence length="449" mass="47167">MTIIDELKSRRAGIKAKIDSLTADPNTFTPAVEAKCTALVSEVRGIDQRIADLSEQDAMEQRANGVRIGPGVSVRTTTGGVPLKIQDRPRAETYTRNGEFSFFADVLASSRQDKAASERLIANQEAQGRALTTVAGAGGNFAPPLWLVEDYVKFARPGRVAADLAQKHELPYGVSSINLPKVASGTSVGTTVTQNTAVSNTDITSTSVSSGIVSISGQQVLSLQLLNQGGAAMDQIILQDLALASAQMLELQVLSGTGSNGQLRGLDSAGGTAVTFTTTAPSVVSTVNTASFYFQVIKAANTVSSGRFLPADAILMHPRRWAWVSAGLDLQNRPLISDGGVSFNTPGTVEAIAASGRVGTLASGIPVYTSPSIATNLGTATNQDKVYILRSADIHLWESGLELKSFDATYADQNSLLLRALSYAAYIPDRYTESVVTIEGTGLVDPGLG</sequence>
<evidence type="ECO:0000259" key="2">
    <source>
        <dbReference type="Pfam" id="PF05065"/>
    </source>
</evidence>
<dbReference type="Gene3D" id="3.30.2400.10">
    <property type="entry name" value="Major capsid protein gp5"/>
    <property type="match status" value="1"/>
</dbReference>
<comment type="caution">
    <text evidence="3">The sequence shown here is derived from an EMBL/GenBank/DDBJ whole genome shotgun (WGS) entry which is preliminary data.</text>
</comment>